<protein>
    <submittedName>
        <fullName evidence="3">Transposon Tf2-1 polyprotein isoform X1</fullName>
    </submittedName>
</protein>
<dbReference type="Pfam" id="PF03732">
    <property type="entry name" value="Retrotrans_gag"/>
    <property type="match status" value="1"/>
</dbReference>
<feature type="region of interest" description="Disordered" evidence="1">
    <location>
        <begin position="205"/>
        <end position="227"/>
    </location>
</feature>
<evidence type="ECO:0000259" key="2">
    <source>
        <dbReference type="Pfam" id="PF03732"/>
    </source>
</evidence>
<feature type="compositionally biased region" description="Polar residues" evidence="1">
    <location>
        <begin position="217"/>
        <end position="227"/>
    </location>
</feature>
<dbReference type="InterPro" id="IPR005162">
    <property type="entry name" value="Retrotrans_gag_dom"/>
</dbReference>
<evidence type="ECO:0000256" key="1">
    <source>
        <dbReference type="SAM" id="MobiDB-lite"/>
    </source>
</evidence>
<evidence type="ECO:0000313" key="4">
    <source>
        <dbReference type="Proteomes" id="UP000321947"/>
    </source>
</evidence>
<accession>A0A5D3E407</accession>
<dbReference type="AlphaFoldDB" id="A0A5D3E407"/>
<dbReference type="PANTHER" id="PTHR33223">
    <property type="entry name" value="CCHC-TYPE DOMAIN-CONTAINING PROTEIN"/>
    <property type="match status" value="1"/>
</dbReference>
<evidence type="ECO:0000313" key="3">
    <source>
        <dbReference type="EMBL" id="TYK30634.1"/>
    </source>
</evidence>
<dbReference type="Proteomes" id="UP000321947">
    <property type="component" value="Unassembled WGS sequence"/>
</dbReference>
<organism evidence="3 4">
    <name type="scientific">Cucumis melo var. makuwa</name>
    <name type="common">Oriental melon</name>
    <dbReference type="NCBI Taxonomy" id="1194695"/>
    <lineage>
        <taxon>Eukaryota</taxon>
        <taxon>Viridiplantae</taxon>
        <taxon>Streptophyta</taxon>
        <taxon>Embryophyta</taxon>
        <taxon>Tracheophyta</taxon>
        <taxon>Spermatophyta</taxon>
        <taxon>Magnoliopsida</taxon>
        <taxon>eudicotyledons</taxon>
        <taxon>Gunneridae</taxon>
        <taxon>Pentapetalae</taxon>
        <taxon>rosids</taxon>
        <taxon>fabids</taxon>
        <taxon>Cucurbitales</taxon>
        <taxon>Cucurbitaceae</taxon>
        <taxon>Benincaseae</taxon>
        <taxon>Cucumis</taxon>
    </lineage>
</organism>
<comment type="caution">
    <text evidence="3">The sequence shown here is derived from an EMBL/GenBank/DDBJ whole genome shotgun (WGS) entry which is preliminary data.</text>
</comment>
<gene>
    <name evidence="3" type="ORF">E5676_scaffold84664G00540</name>
</gene>
<proteinExistence type="predicted"/>
<reference evidence="3 4" key="1">
    <citation type="submission" date="2019-08" db="EMBL/GenBank/DDBJ databases">
        <title>Draft genome sequences of two oriental melons (Cucumis melo L. var makuwa).</title>
        <authorList>
            <person name="Kwon S.-Y."/>
        </authorList>
    </citation>
    <scope>NUCLEOTIDE SEQUENCE [LARGE SCALE GENOMIC DNA]</scope>
    <source>
        <strain evidence="4">cv. Chang Bougi</strain>
        <tissue evidence="3">Leaf</tissue>
    </source>
</reference>
<dbReference type="EMBL" id="SSTD01000331">
    <property type="protein sequence ID" value="TYK30634.1"/>
    <property type="molecule type" value="Genomic_DNA"/>
</dbReference>
<sequence length="227" mass="26396">MAKKVEERLDLVDQELHKLPVIEENLSLLTKSTEQTNSQIEKQHPQQQVILKYIEVVVISFDGLALDWYQSHDKREAFKDWADLKHRMLVQFQSIRDGMLIGKFLSIKQKTRVEEYRNRFDKLLAPVAFLHIAVLEETFMNGLSRWLKTEVKCLELVGLAQMMKLTLKIENREMMRKECGLKSVNGGNFPFNLPTAKNTITVTTNENTNRGKLADENYNTQRSDNRG</sequence>
<name>A0A5D3E407_CUCMM</name>
<feature type="domain" description="Retrotransposon gag" evidence="2">
    <location>
        <begin position="56"/>
        <end position="144"/>
    </location>
</feature>
<dbReference type="PANTHER" id="PTHR33223:SF6">
    <property type="entry name" value="CCHC-TYPE DOMAIN-CONTAINING PROTEIN"/>
    <property type="match status" value="1"/>
</dbReference>